<dbReference type="GeneID" id="107796609"/>
<sequence>MPMYAKMMKDFLLKKIDFQDIVTVKLLVECSVAVARPMAQKLEDPESFTIPCAIGDYYFVNALCDVGANINMMPLAIYRKLGLQRLRLIAMRLQLADRTLARPQDFVILDCKVDIDVPLILGRPFLATGRALVDCEVGELKMHLNDEEVVFHVHKSMKRPSDIGECSILQVVDVIMQEEEEIVHLEDP</sequence>
<proteinExistence type="predicted"/>
<evidence type="ECO:0000313" key="2">
    <source>
        <dbReference type="RefSeq" id="XP_016474886.2"/>
    </source>
</evidence>
<dbReference type="PANTHER" id="PTHR33067">
    <property type="entry name" value="RNA-DIRECTED DNA POLYMERASE-RELATED"/>
    <property type="match status" value="1"/>
</dbReference>
<evidence type="ECO:0000313" key="1">
    <source>
        <dbReference type="Proteomes" id="UP000790787"/>
    </source>
</evidence>
<protein>
    <submittedName>
        <fullName evidence="2">Uncharacterized protein LOC107796609</fullName>
    </submittedName>
</protein>
<dbReference type="RefSeq" id="XP_016474886.2">
    <property type="nucleotide sequence ID" value="XM_016619400.2"/>
</dbReference>
<dbReference type="CDD" id="cd00303">
    <property type="entry name" value="retropepsin_like"/>
    <property type="match status" value="1"/>
</dbReference>
<dbReference type="PANTHER" id="PTHR33067:SF31">
    <property type="entry name" value="RNA-DIRECTED DNA POLYMERASE"/>
    <property type="match status" value="1"/>
</dbReference>
<dbReference type="AlphaFoldDB" id="A0A1S4AE30"/>
<name>A0A1S4AE30_TOBAC</name>
<dbReference type="Proteomes" id="UP000790787">
    <property type="component" value="Chromosome 21"/>
</dbReference>
<dbReference type="OrthoDB" id="10347350at2759"/>
<reference evidence="1" key="1">
    <citation type="journal article" date="2014" name="Nat. Commun.">
        <title>The tobacco genome sequence and its comparison with those of tomato and potato.</title>
        <authorList>
            <person name="Sierro N."/>
            <person name="Battey J.N."/>
            <person name="Ouadi S."/>
            <person name="Bakaher N."/>
            <person name="Bovet L."/>
            <person name="Willig A."/>
            <person name="Goepfert S."/>
            <person name="Peitsch M.C."/>
            <person name="Ivanov N.V."/>
        </authorList>
    </citation>
    <scope>NUCLEOTIDE SEQUENCE [LARGE SCALE GENOMIC DNA]</scope>
</reference>
<accession>A0A1S4AE30</accession>
<gene>
    <name evidence="2" type="primary">LOC107796609</name>
</gene>
<dbReference type="KEGG" id="nta:107796609"/>
<dbReference type="Gene3D" id="2.40.70.10">
    <property type="entry name" value="Acid Proteases"/>
    <property type="match status" value="1"/>
</dbReference>
<dbReference type="InterPro" id="IPR021109">
    <property type="entry name" value="Peptidase_aspartic_dom_sf"/>
</dbReference>
<reference evidence="2" key="2">
    <citation type="submission" date="2025-08" db="UniProtKB">
        <authorList>
            <consortium name="RefSeq"/>
        </authorList>
    </citation>
    <scope>IDENTIFICATION</scope>
    <source>
        <tissue evidence="2">Leaf</tissue>
    </source>
</reference>
<keyword evidence="1" id="KW-1185">Reference proteome</keyword>
<dbReference type="RefSeq" id="XP_016474886.1">
    <property type="nucleotide sequence ID" value="XM_016619400.1"/>
</dbReference>
<dbReference type="PaxDb" id="4097-A0A1S4AE30"/>
<organism evidence="1 2">
    <name type="scientific">Nicotiana tabacum</name>
    <name type="common">Common tobacco</name>
    <dbReference type="NCBI Taxonomy" id="4097"/>
    <lineage>
        <taxon>Eukaryota</taxon>
        <taxon>Viridiplantae</taxon>
        <taxon>Streptophyta</taxon>
        <taxon>Embryophyta</taxon>
        <taxon>Tracheophyta</taxon>
        <taxon>Spermatophyta</taxon>
        <taxon>Magnoliopsida</taxon>
        <taxon>eudicotyledons</taxon>
        <taxon>Gunneridae</taxon>
        <taxon>Pentapetalae</taxon>
        <taxon>asterids</taxon>
        <taxon>lamiids</taxon>
        <taxon>Solanales</taxon>
        <taxon>Solanaceae</taxon>
        <taxon>Nicotianoideae</taxon>
        <taxon>Nicotianeae</taxon>
        <taxon>Nicotiana</taxon>
    </lineage>
</organism>